<dbReference type="EMBL" id="KZ308285">
    <property type="protein sequence ID" value="KAG8226529.1"/>
    <property type="molecule type" value="Genomic_DNA"/>
</dbReference>
<comment type="caution">
    <text evidence="2">The sequence shown here is derived from an EMBL/GenBank/DDBJ whole genome shotgun (WGS) entry which is preliminary data.</text>
</comment>
<feature type="region of interest" description="Disordered" evidence="1">
    <location>
        <begin position="61"/>
        <end position="99"/>
    </location>
</feature>
<feature type="compositionally biased region" description="Low complexity" evidence="1">
    <location>
        <begin position="430"/>
        <end position="442"/>
    </location>
</feature>
<evidence type="ECO:0000313" key="3">
    <source>
        <dbReference type="Proteomes" id="UP000792457"/>
    </source>
</evidence>
<organism evidence="2 3">
    <name type="scientific">Ladona fulva</name>
    <name type="common">Scarce chaser dragonfly</name>
    <name type="synonym">Libellula fulva</name>
    <dbReference type="NCBI Taxonomy" id="123851"/>
    <lineage>
        <taxon>Eukaryota</taxon>
        <taxon>Metazoa</taxon>
        <taxon>Ecdysozoa</taxon>
        <taxon>Arthropoda</taxon>
        <taxon>Hexapoda</taxon>
        <taxon>Insecta</taxon>
        <taxon>Pterygota</taxon>
        <taxon>Palaeoptera</taxon>
        <taxon>Odonata</taxon>
        <taxon>Epiprocta</taxon>
        <taxon>Anisoptera</taxon>
        <taxon>Libelluloidea</taxon>
        <taxon>Libellulidae</taxon>
        <taxon>Ladona</taxon>
    </lineage>
</organism>
<proteinExistence type="predicted"/>
<gene>
    <name evidence="2" type="ORF">J437_LFUL006919</name>
</gene>
<dbReference type="AlphaFoldDB" id="A0A8K0K2S1"/>
<feature type="compositionally biased region" description="Polar residues" evidence="1">
    <location>
        <begin position="89"/>
        <end position="98"/>
    </location>
</feature>
<reference evidence="2" key="1">
    <citation type="submission" date="2013-04" db="EMBL/GenBank/DDBJ databases">
        <authorList>
            <person name="Qu J."/>
            <person name="Murali S.C."/>
            <person name="Bandaranaike D."/>
            <person name="Bellair M."/>
            <person name="Blankenburg K."/>
            <person name="Chao H."/>
            <person name="Dinh H."/>
            <person name="Doddapaneni H."/>
            <person name="Downs B."/>
            <person name="Dugan-Rocha S."/>
            <person name="Elkadiri S."/>
            <person name="Gnanaolivu R.D."/>
            <person name="Hernandez B."/>
            <person name="Javaid M."/>
            <person name="Jayaseelan J.C."/>
            <person name="Lee S."/>
            <person name="Li M."/>
            <person name="Ming W."/>
            <person name="Munidasa M."/>
            <person name="Muniz J."/>
            <person name="Nguyen L."/>
            <person name="Ongeri F."/>
            <person name="Osuji N."/>
            <person name="Pu L.-L."/>
            <person name="Puazo M."/>
            <person name="Qu C."/>
            <person name="Quiroz J."/>
            <person name="Raj R."/>
            <person name="Weissenberger G."/>
            <person name="Xin Y."/>
            <person name="Zou X."/>
            <person name="Han Y."/>
            <person name="Richards S."/>
            <person name="Worley K."/>
            <person name="Muzny D."/>
            <person name="Gibbs R."/>
        </authorList>
    </citation>
    <scope>NUCLEOTIDE SEQUENCE</scope>
    <source>
        <strain evidence="2">Sampled in the wild</strain>
    </source>
</reference>
<evidence type="ECO:0000313" key="2">
    <source>
        <dbReference type="EMBL" id="KAG8226529.1"/>
    </source>
</evidence>
<sequence>MINIYKDTVRERRSPRGLFSPRLEYDEWTPLGRGDPLKNDPTYDYVPPVLDRVHYWIDPSSRTPDVPQPTPAVALPAPTSSPTTAPSVEQRTPNQAPPTTVIVYPANVRSPIPTGATDDRPDPFDAVADARLDAHPFLTFVDGPKFTPKQPPITPPTLPPHKRVTHYGEFRPLSTQQPHKHHSHGPSPPQPIRHSAHPYRMSSPYYTPTRITHVHPPHLQMSHLEAGEMDISTAPGQPPTPLQMLVPPPLPGTEPQIPFVPAEIIPQEQTVGQTLTSTEMQKPIPVTNPDPHTTPVHPVFTAPTTSAPRVVIPTHPPTTVSTPIEEEENASVSETEVKEPEQYMVPPPNEPLSPVPDFSESTVEIQESLELTTSEFPSSTTDKWTTYKEQSSELTQSMQPPTTTPQPILYVTFPPTTTSTQTPPTPTTTPPTTTTPSLTTDPLFSHYKQPSAPLRGPMYLIIEGHSKVKTYGAGKNSIHGIPVVGSGEKEASKGPRRRVNSGRSLWEDPISIGMLPPPETDPSENDVLRGEWLAATKEKHGVFVVPAWGTPRRHEGQ</sequence>
<feature type="region of interest" description="Disordered" evidence="1">
    <location>
        <begin position="173"/>
        <end position="197"/>
    </location>
</feature>
<name>A0A8K0K2S1_LADFU</name>
<feature type="region of interest" description="Disordered" evidence="1">
    <location>
        <begin position="414"/>
        <end position="442"/>
    </location>
</feature>
<protein>
    <submittedName>
        <fullName evidence="2">Uncharacterized protein</fullName>
    </submittedName>
</protein>
<keyword evidence="3" id="KW-1185">Reference proteome</keyword>
<accession>A0A8K0K2S1</accession>
<reference evidence="2" key="2">
    <citation type="submission" date="2017-10" db="EMBL/GenBank/DDBJ databases">
        <title>Ladona fulva Genome sequencing and assembly.</title>
        <authorList>
            <person name="Murali S."/>
            <person name="Richards S."/>
            <person name="Bandaranaike D."/>
            <person name="Bellair M."/>
            <person name="Blankenburg K."/>
            <person name="Chao H."/>
            <person name="Dinh H."/>
            <person name="Doddapaneni H."/>
            <person name="Dugan-Rocha S."/>
            <person name="Elkadiri S."/>
            <person name="Gnanaolivu R."/>
            <person name="Hernandez B."/>
            <person name="Skinner E."/>
            <person name="Javaid M."/>
            <person name="Lee S."/>
            <person name="Li M."/>
            <person name="Ming W."/>
            <person name="Munidasa M."/>
            <person name="Muniz J."/>
            <person name="Nguyen L."/>
            <person name="Hughes D."/>
            <person name="Osuji N."/>
            <person name="Pu L.-L."/>
            <person name="Puazo M."/>
            <person name="Qu C."/>
            <person name="Quiroz J."/>
            <person name="Raj R."/>
            <person name="Weissenberger G."/>
            <person name="Xin Y."/>
            <person name="Zou X."/>
            <person name="Han Y."/>
            <person name="Worley K."/>
            <person name="Muzny D."/>
            <person name="Gibbs R."/>
        </authorList>
    </citation>
    <scope>NUCLEOTIDE SEQUENCE</scope>
    <source>
        <strain evidence="2">Sampled in the wild</strain>
    </source>
</reference>
<feature type="compositionally biased region" description="Low complexity" evidence="1">
    <location>
        <begin position="71"/>
        <end position="88"/>
    </location>
</feature>
<dbReference type="Proteomes" id="UP000792457">
    <property type="component" value="Unassembled WGS sequence"/>
</dbReference>
<feature type="region of interest" description="Disordered" evidence="1">
    <location>
        <begin position="307"/>
        <end position="331"/>
    </location>
</feature>
<evidence type="ECO:0000256" key="1">
    <source>
        <dbReference type="SAM" id="MobiDB-lite"/>
    </source>
</evidence>
<dbReference type="OrthoDB" id="8062658at2759"/>